<name>A0A8S5STB9_9CAUD</name>
<sequence>MESEKCSLQLQLIAISIFMRVIDIGCIRPARVLDWLHTKRRRAFMKALIWNYTSAVAALYEAKHTNGNADHARQAVMFAQQAIFAAFDNMDASLDELEPLRVAICEYAMKFARERLAYRFGIGETATANIARIQAQRELFAQLAK</sequence>
<proteinExistence type="predicted"/>
<reference evidence="1" key="1">
    <citation type="journal article" date="2021" name="Proc. Natl. Acad. Sci. U.S.A.">
        <title>A Catalog of Tens of Thousands of Viruses from Human Metagenomes Reveals Hidden Associations with Chronic Diseases.</title>
        <authorList>
            <person name="Tisza M.J."/>
            <person name="Buck C.B."/>
        </authorList>
    </citation>
    <scope>NUCLEOTIDE SEQUENCE</scope>
    <source>
        <strain evidence="1">CtFRY1</strain>
    </source>
</reference>
<protein>
    <submittedName>
        <fullName evidence="1">Uncharacterized protein</fullName>
    </submittedName>
</protein>
<evidence type="ECO:0000313" key="1">
    <source>
        <dbReference type="EMBL" id="DAF54284.1"/>
    </source>
</evidence>
<dbReference type="EMBL" id="BK032676">
    <property type="protein sequence ID" value="DAF54284.1"/>
    <property type="molecule type" value="Genomic_DNA"/>
</dbReference>
<accession>A0A8S5STB9</accession>
<organism evidence="1">
    <name type="scientific">Siphoviridae sp. ctFRY1</name>
    <dbReference type="NCBI Taxonomy" id="2827820"/>
    <lineage>
        <taxon>Viruses</taxon>
        <taxon>Duplodnaviria</taxon>
        <taxon>Heunggongvirae</taxon>
        <taxon>Uroviricota</taxon>
        <taxon>Caudoviricetes</taxon>
    </lineage>
</organism>